<dbReference type="InterPro" id="IPR004714">
    <property type="entry name" value="Cyt_oxidase_maturation_cbb3"/>
</dbReference>
<sequence length="71" mass="7531">MNGLLILIPVALGLGLMGLAAFFWALRNGQFSDPDGAANRILMDEEEPAPPASGHEKGPPETVNTNIQESE</sequence>
<proteinExistence type="predicted"/>
<organism evidence="3 4">
    <name type="scientific">Altericroceibacterium endophyticum</name>
    <dbReference type="NCBI Taxonomy" id="1808508"/>
    <lineage>
        <taxon>Bacteria</taxon>
        <taxon>Pseudomonadati</taxon>
        <taxon>Pseudomonadota</taxon>
        <taxon>Alphaproteobacteria</taxon>
        <taxon>Sphingomonadales</taxon>
        <taxon>Erythrobacteraceae</taxon>
        <taxon>Altericroceibacterium</taxon>
    </lineage>
</organism>
<feature type="compositionally biased region" description="Polar residues" evidence="1">
    <location>
        <begin position="62"/>
        <end position="71"/>
    </location>
</feature>
<evidence type="ECO:0000313" key="3">
    <source>
        <dbReference type="EMBL" id="MXO65145.1"/>
    </source>
</evidence>
<evidence type="ECO:0000313" key="4">
    <source>
        <dbReference type="Proteomes" id="UP000438476"/>
    </source>
</evidence>
<reference evidence="3 4" key="1">
    <citation type="submission" date="2019-12" db="EMBL/GenBank/DDBJ databases">
        <title>Genomic-based taxomic classification of the family Erythrobacteraceae.</title>
        <authorList>
            <person name="Xu L."/>
        </authorList>
    </citation>
    <scope>NUCLEOTIDE SEQUENCE [LARGE SCALE GENOMIC DNA]</scope>
    <source>
        <strain evidence="3 4">LMG 29518</strain>
    </source>
</reference>
<dbReference type="EMBL" id="WTYT01000002">
    <property type="protein sequence ID" value="MXO65145.1"/>
    <property type="molecule type" value="Genomic_DNA"/>
</dbReference>
<keyword evidence="2" id="KW-0472">Membrane</keyword>
<dbReference type="NCBIfam" id="TIGR00847">
    <property type="entry name" value="ccoS"/>
    <property type="match status" value="1"/>
</dbReference>
<gene>
    <name evidence="3" type="primary">ccoS</name>
    <name evidence="3" type="ORF">GRI91_05205</name>
</gene>
<dbReference type="Proteomes" id="UP000438476">
    <property type="component" value="Unassembled WGS sequence"/>
</dbReference>
<dbReference type="OrthoDB" id="9802763at2"/>
<dbReference type="PANTHER" id="PTHR41532:SF1">
    <property type="entry name" value="FIXS PROTEIN"/>
    <property type="match status" value="1"/>
</dbReference>
<accession>A0A6I4T5T9</accession>
<keyword evidence="2" id="KW-1133">Transmembrane helix</keyword>
<evidence type="ECO:0000256" key="1">
    <source>
        <dbReference type="SAM" id="MobiDB-lite"/>
    </source>
</evidence>
<comment type="caution">
    <text evidence="3">The sequence shown here is derived from an EMBL/GenBank/DDBJ whole genome shotgun (WGS) entry which is preliminary data.</text>
</comment>
<dbReference type="PANTHER" id="PTHR41532">
    <property type="entry name" value="FIXS PROTEIN"/>
    <property type="match status" value="1"/>
</dbReference>
<keyword evidence="2" id="KW-0812">Transmembrane</keyword>
<feature type="transmembrane region" description="Helical" evidence="2">
    <location>
        <begin position="6"/>
        <end position="26"/>
    </location>
</feature>
<keyword evidence="4" id="KW-1185">Reference proteome</keyword>
<evidence type="ECO:0000256" key="2">
    <source>
        <dbReference type="SAM" id="Phobius"/>
    </source>
</evidence>
<dbReference type="AlphaFoldDB" id="A0A6I4T5T9"/>
<feature type="region of interest" description="Disordered" evidence="1">
    <location>
        <begin position="35"/>
        <end position="71"/>
    </location>
</feature>
<protein>
    <submittedName>
        <fullName evidence="3">Cbb3-type cytochrome oxidase assembly protein CcoS</fullName>
    </submittedName>
</protein>
<name>A0A6I4T5T9_9SPHN</name>
<dbReference type="Pfam" id="PF03597">
    <property type="entry name" value="FixS"/>
    <property type="match status" value="1"/>
</dbReference>